<keyword evidence="1" id="KW-0812">Transmembrane</keyword>
<comment type="caution">
    <text evidence="3">The sequence shown here is derived from an EMBL/GenBank/DDBJ whole genome shotgun (WGS) entry which is preliminary data.</text>
</comment>
<dbReference type="Proteomes" id="UP000307756">
    <property type="component" value="Unassembled WGS sequence"/>
</dbReference>
<dbReference type="AlphaFoldDB" id="A0A4U1D9W5"/>
<feature type="transmembrane region" description="Helical" evidence="1">
    <location>
        <begin position="50"/>
        <end position="74"/>
    </location>
</feature>
<evidence type="ECO:0000313" key="4">
    <source>
        <dbReference type="Proteomes" id="UP000307756"/>
    </source>
</evidence>
<dbReference type="GO" id="GO:0006629">
    <property type="term" value="P:lipid metabolic process"/>
    <property type="evidence" value="ECO:0007669"/>
    <property type="project" value="InterPro"/>
</dbReference>
<evidence type="ECO:0000259" key="2">
    <source>
        <dbReference type="Pfam" id="PF00487"/>
    </source>
</evidence>
<dbReference type="PANTHER" id="PTHR19353">
    <property type="entry name" value="FATTY ACID DESATURASE 2"/>
    <property type="match status" value="1"/>
</dbReference>
<dbReference type="Pfam" id="PF00487">
    <property type="entry name" value="FA_desaturase"/>
    <property type="match status" value="1"/>
</dbReference>
<accession>A0A4U1D9W5</accession>
<dbReference type="PANTHER" id="PTHR19353:SF73">
    <property type="entry name" value="FATTY ACID DESATURASE"/>
    <property type="match status" value="1"/>
</dbReference>
<feature type="transmembrane region" description="Helical" evidence="1">
    <location>
        <begin position="184"/>
        <end position="202"/>
    </location>
</feature>
<gene>
    <name evidence="3" type="ORF">FA727_07105</name>
</gene>
<dbReference type="InterPro" id="IPR012171">
    <property type="entry name" value="Fatty_acid_desaturase"/>
</dbReference>
<feature type="transmembrane region" description="Helical" evidence="1">
    <location>
        <begin position="86"/>
        <end position="103"/>
    </location>
</feature>
<feature type="domain" description="Fatty acid desaturase" evidence="2">
    <location>
        <begin position="54"/>
        <end position="293"/>
    </location>
</feature>
<dbReference type="OrthoDB" id="9769653at2"/>
<dbReference type="GO" id="GO:0016717">
    <property type="term" value="F:oxidoreductase activity, acting on paired donors, with oxidation of a pair of donors resulting in the reduction of molecular oxygen to two molecules of water"/>
    <property type="evidence" value="ECO:0007669"/>
    <property type="project" value="TreeGrafter"/>
</dbReference>
<sequence length="350" mass="40623">MINQKQKQKQLRKEMAPYEKSATRKSIFQLINTFVPFFLLWVLAYQSLDVSLVLTFLLSIVAAGFLVRIFIIFHDCCHYSFFKNRKANDILGTITGILTLFPYRQWQHDHSVHHATSSNLDKRGTGDIWMLTVDEYLEASKMTRLKYRLYRNPFVMFVLGPIYQFLIINRFNRKGARKKERMSTYITNTAFVALIVLLGLTVGWIPLLVIQGTIFMVSGAAGIWLFYVQHTFEDSYFEEDEHWEYVRAAVEGSSYYKLPKILQWMTGNIGYHHVHHLSPRIPNYQLAEAHENTPPLQQVPTVTLGTSIASLKFHLWDEEEKNFVGFRAIKEKIAQEKSKKSKVGSPVKSS</sequence>
<dbReference type="CDD" id="cd03507">
    <property type="entry name" value="Delta12-FADS-like"/>
    <property type="match status" value="1"/>
</dbReference>
<reference evidence="3 4" key="1">
    <citation type="journal article" date="2011" name="J. Microbiol.">
        <title>Bacillus kyonggiensis sp. nov., isolated from soil of a lettuce field.</title>
        <authorList>
            <person name="Dong K."/>
            <person name="Lee S."/>
        </authorList>
    </citation>
    <scope>NUCLEOTIDE SEQUENCE [LARGE SCALE GENOMIC DNA]</scope>
    <source>
        <strain evidence="3 4">NB22</strain>
    </source>
</reference>
<feature type="transmembrane region" description="Helical" evidence="1">
    <location>
        <begin position="154"/>
        <end position="172"/>
    </location>
</feature>
<keyword evidence="4" id="KW-1185">Reference proteome</keyword>
<keyword evidence="1" id="KW-1133">Transmembrane helix</keyword>
<dbReference type="RefSeq" id="WP_136830212.1">
    <property type="nucleotide sequence ID" value="NZ_SWBM01000001.1"/>
</dbReference>
<dbReference type="EMBL" id="SWBM01000001">
    <property type="protein sequence ID" value="TKC19302.1"/>
    <property type="molecule type" value="Genomic_DNA"/>
</dbReference>
<feature type="transmembrane region" description="Helical" evidence="1">
    <location>
        <begin position="208"/>
        <end position="228"/>
    </location>
</feature>
<protein>
    <submittedName>
        <fullName evidence="3">Fatty acid desaturase</fullName>
    </submittedName>
</protein>
<keyword evidence="1" id="KW-0472">Membrane</keyword>
<name>A0A4U1D9W5_9BACI</name>
<organism evidence="3 4">
    <name type="scientific">Robertmurraya kyonggiensis</name>
    <dbReference type="NCBI Taxonomy" id="1037680"/>
    <lineage>
        <taxon>Bacteria</taxon>
        <taxon>Bacillati</taxon>
        <taxon>Bacillota</taxon>
        <taxon>Bacilli</taxon>
        <taxon>Bacillales</taxon>
        <taxon>Bacillaceae</taxon>
        <taxon>Robertmurraya</taxon>
    </lineage>
</organism>
<evidence type="ECO:0000313" key="3">
    <source>
        <dbReference type="EMBL" id="TKC19302.1"/>
    </source>
</evidence>
<dbReference type="InterPro" id="IPR005804">
    <property type="entry name" value="FA_desaturase_dom"/>
</dbReference>
<feature type="transmembrane region" description="Helical" evidence="1">
    <location>
        <begin position="27"/>
        <end position="44"/>
    </location>
</feature>
<dbReference type="GO" id="GO:0016020">
    <property type="term" value="C:membrane"/>
    <property type="evidence" value="ECO:0007669"/>
    <property type="project" value="TreeGrafter"/>
</dbReference>
<proteinExistence type="predicted"/>
<evidence type="ECO:0000256" key="1">
    <source>
        <dbReference type="SAM" id="Phobius"/>
    </source>
</evidence>